<keyword evidence="21" id="KW-1185">Reference proteome</keyword>
<keyword evidence="10" id="KW-0862">Zinc</keyword>
<organism evidence="18 20">
    <name type="scientific">Clostridium septicum</name>
    <dbReference type="NCBI Taxonomy" id="1504"/>
    <lineage>
        <taxon>Bacteria</taxon>
        <taxon>Bacillati</taxon>
        <taxon>Bacillota</taxon>
        <taxon>Clostridia</taxon>
        <taxon>Eubacteriales</taxon>
        <taxon>Clostridiaceae</taxon>
        <taxon>Clostridium</taxon>
    </lineage>
</organism>
<proteinExistence type="inferred from homology"/>
<evidence type="ECO:0000313" key="20">
    <source>
        <dbReference type="Proteomes" id="UP000280586"/>
    </source>
</evidence>
<keyword evidence="14" id="KW-0030">Aminoacyl-tRNA synthetase</keyword>
<dbReference type="KEGG" id="csep:CP523_12105"/>
<reference evidence="18 20" key="1">
    <citation type="submission" date="2017-09" db="EMBL/GenBank/DDBJ databases">
        <authorList>
            <person name="Thomas P."/>
            <person name="Seyboldt C."/>
        </authorList>
    </citation>
    <scope>NUCLEOTIDE SEQUENCE [LARGE SCALE GENOMIC DNA]</scope>
    <source>
        <strain evidence="18 20">DSM 7534</strain>
    </source>
</reference>
<evidence type="ECO:0000313" key="21">
    <source>
        <dbReference type="Proteomes" id="UP001055437"/>
    </source>
</evidence>
<dbReference type="InterPro" id="IPR018165">
    <property type="entry name" value="Ala-tRNA-synth_IIc_core"/>
</dbReference>
<dbReference type="PANTHER" id="PTHR43462:SF1">
    <property type="entry name" value="ALANYL-TRNA EDITING PROTEIN AARSD1"/>
    <property type="match status" value="1"/>
</dbReference>
<dbReference type="OrthoDB" id="9812949at2"/>
<keyword evidence="8" id="KW-0479">Metal-binding</keyword>
<dbReference type="Pfam" id="PF02272">
    <property type="entry name" value="DHHA1"/>
    <property type="match status" value="1"/>
</dbReference>
<dbReference type="InterPro" id="IPR051335">
    <property type="entry name" value="Alanyl-tRNA_Editing_Enzymes"/>
</dbReference>
<dbReference type="EC" id="6.1.1.7" evidence="4"/>
<comment type="subcellular location">
    <subcellularLocation>
        <location evidence="2">Cytoplasm</location>
    </subcellularLocation>
</comment>
<evidence type="ECO:0000256" key="15">
    <source>
        <dbReference type="ARBA" id="ARBA00032577"/>
    </source>
</evidence>
<dbReference type="Proteomes" id="UP001055437">
    <property type="component" value="Chromosome"/>
</dbReference>
<dbReference type="GO" id="GO:0005737">
    <property type="term" value="C:cytoplasm"/>
    <property type="evidence" value="ECO:0007669"/>
    <property type="project" value="UniProtKB-SubCell"/>
</dbReference>
<dbReference type="GO" id="GO:0006419">
    <property type="term" value="P:alanyl-tRNA aminoacylation"/>
    <property type="evidence" value="ECO:0007669"/>
    <property type="project" value="InterPro"/>
</dbReference>
<evidence type="ECO:0000256" key="16">
    <source>
        <dbReference type="SAM" id="Coils"/>
    </source>
</evidence>
<dbReference type="Gene3D" id="2.40.30.130">
    <property type="match status" value="1"/>
</dbReference>
<evidence type="ECO:0000259" key="17">
    <source>
        <dbReference type="PROSITE" id="PS50860"/>
    </source>
</evidence>
<keyword evidence="9" id="KW-0547">Nucleotide-binding</keyword>
<evidence type="ECO:0000313" key="18">
    <source>
        <dbReference type="EMBL" id="AYE35098.1"/>
    </source>
</evidence>
<evidence type="ECO:0000256" key="5">
    <source>
        <dbReference type="ARBA" id="ARBA00017959"/>
    </source>
</evidence>
<protein>
    <recommendedName>
        <fullName evidence="5">Alanine--tRNA ligase</fullName>
        <ecNumber evidence="4">6.1.1.7</ecNumber>
    </recommendedName>
    <alternativeName>
        <fullName evidence="15">Alanyl-tRNA synthetase</fullName>
    </alternativeName>
</protein>
<dbReference type="PANTHER" id="PTHR43462">
    <property type="entry name" value="ALANYL-TRNA EDITING PROTEIN"/>
    <property type="match status" value="1"/>
</dbReference>
<dbReference type="Gene3D" id="3.10.310.40">
    <property type="match status" value="1"/>
</dbReference>
<name>A0A9N7JLU4_CLOSE</name>
<evidence type="ECO:0000256" key="4">
    <source>
        <dbReference type="ARBA" id="ARBA00013168"/>
    </source>
</evidence>
<dbReference type="SUPFAM" id="SSF50447">
    <property type="entry name" value="Translation proteins"/>
    <property type="match status" value="1"/>
</dbReference>
<evidence type="ECO:0000256" key="2">
    <source>
        <dbReference type="ARBA" id="ARBA00004496"/>
    </source>
</evidence>
<comment type="cofactor">
    <cofactor evidence="1">
        <name>Zn(2+)</name>
        <dbReference type="ChEBI" id="CHEBI:29105"/>
    </cofactor>
</comment>
<keyword evidence="12" id="KW-0694">RNA-binding</keyword>
<gene>
    <name evidence="18" type="ORF">CP523_12105</name>
    <name evidence="19" type="ORF">NH397_04480</name>
</gene>
<evidence type="ECO:0000256" key="12">
    <source>
        <dbReference type="ARBA" id="ARBA00022884"/>
    </source>
</evidence>
<keyword evidence="7" id="KW-0436">Ligase</keyword>
<dbReference type="EMBL" id="CP023671">
    <property type="protein sequence ID" value="AYE35098.1"/>
    <property type="molecule type" value="Genomic_DNA"/>
</dbReference>
<keyword evidence="6" id="KW-0820">tRNA-binding</keyword>
<feature type="domain" description="Alanyl-transfer RNA synthetases family profile" evidence="17">
    <location>
        <begin position="1"/>
        <end position="236"/>
    </location>
</feature>
<dbReference type="Gene3D" id="3.30.980.10">
    <property type="entry name" value="Threonyl-trna Synthetase, Chain A, domain 2"/>
    <property type="match status" value="1"/>
</dbReference>
<evidence type="ECO:0000256" key="6">
    <source>
        <dbReference type="ARBA" id="ARBA00022555"/>
    </source>
</evidence>
<accession>A0A9N7JLU4</accession>
<dbReference type="GeneID" id="303561429"/>
<dbReference type="GO" id="GO:0004813">
    <property type="term" value="F:alanine-tRNA ligase activity"/>
    <property type="evidence" value="ECO:0007669"/>
    <property type="project" value="UniProtKB-EC"/>
</dbReference>
<evidence type="ECO:0000256" key="11">
    <source>
        <dbReference type="ARBA" id="ARBA00022840"/>
    </source>
</evidence>
<dbReference type="AlphaFoldDB" id="A0A9N7JLU4"/>
<dbReference type="GO" id="GO:0000049">
    <property type="term" value="F:tRNA binding"/>
    <property type="evidence" value="ECO:0007669"/>
    <property type="project" value="UniProtKB-KW"/>
</dbReference>
<evidence type="ECO:0000256" key="1">
    <source>
        <dbReference type="ARBA" id="ARBA00001947"/>
    </source>
</evidence>
<dbReference type="Pfam" id="PF01411">
    <property type="entry name" value="tRNA-synt_2c"/>
    <property type="match status" value="1"/>
</dbReference>
<dbReference type="PROSITE" id="PS50860">
    <property type="entry name" value="AA_TRNA_LIGASE_II_ALA"/>
    <property type="match status" value="1"/>
</dbReference>
<dbReference type="InterPro" id="IPR009000">
    <property type="entry name" value="Transl_B-barrel_sf"/>
</dbReference>
<evidence type="ECO:0000256" key="14">
    <source>
        <dbReference type="ARBA" id="ARBA00023146"/>
    </source>
</evidence>
<reference evidence="19" key="2">
    <citation type="submission" date="2022-06" db="EMBL/GenBank/DDBJ databases">
        <authorList>
            <person name="Holder M.E."/>
            <person name="Ajami N.J."/>
            <person name="Petrosino J.F."/>
        </authorList>
    </citation>
    <scope>NUCLEOTIDE SEQUENCE</scope>
    <source>
        <strain evidence="19">RMA 8861</strain>
    </source>
</reference>
<dbReference type="GO" id="GO:0005524">
    <property type="term" value="F:ATP binding"/>
    <property type="evidence" value="ECO:0007669"/>
    <property type="project" value="UniProtKB-KW"/>
</dbReference>
<dbReference type="Proteomes" id="UP000280586">
    <property type="component" value="Chromosome"/>
</dbReference>
<feature type="coiled-coil region" evidence="16">
    <location>
        <begin position="251"/>
        <end position="285"/>
    </location>
</feature>
<dbReference type="RefSeq" id="WP_066673522.1">
    <property type="nucleotide sequence ID" value="NZ_CABMIZ010000001.1"/>
</dbReference>
<comment type="similarity">
    <text evidence="3">Belongs to the class-II aminoacyl-tRNA synthetase family.</text>
</comment>
<evidence type="ECO:0000256" key="10">
    <source>
        <dbReference type="ARBA" id="ARBA00022833"/>
    </source>
</evidence>
<keyword evidence="11" id="KW-0067">ATP-binding</keyword>
<dbReference type="InterPro" id="IPR018164">
    <property type="entry name" value="Ala-tRNA-synth_IIc_N"/>
</dbReference>
<dbReference type="InterPro" id="IPR018163">
    <property type="entry name" value="Thr/Ala-tRNA-synth_IIc_edit"/>
</dbReference>
<dbReference type="SMART" id="SM00863">
    <property type="entry name" value="tRNA_SAD"/>
    <property type="match status" value="1"/>
</dbReference>
<evidence type="ECO:0000256" key="9">
    <source>
        <dbReference type="ARBA" id="ARBA00022741"/>
    </source>
</evidence>
<evidence type="ECO:0000256" key="8">
    <source>
        <dbReference type="ARBA" id="ARBA00022723"/>
    </source>
</evidence>
<dbReference type="SUPFAM" id="SSF55186">
    <property type="entry name" value="ThrRS/AlaRS common domain"/>
    <property type="match status" value="1"/>
</dbReference>
<evidence type="ECO:0000256" key="3">
    <source>
        <dbReference type="ARBA" id="ARBA00008226"/>
    </source>
</evidence>
<dbReference type="GO" id="GO:0046872">
    <property type="term" value="F:metal ion binding"/>
    <property type="evidence" value="ECO:0007669"/>
    <property type="project" value="UniProtKB-KW"/>
</dbReference>
<keyword evidence="13" id="KW-0648">Protein biosynthesis</keyword>
<dbReference type="EMBL" id="CP099799">
    <property type="protein sequence ID" value="USS01696.1"/>
    <property type="molecule type" value="Genomic_DNA"/>
</dbReference>
<dbReference type="FunFam" id="3.10.310.40:FF:000001">
    <property type="entry name" value="Alanine--tRNA ligase"/>
    <property type="match status" value="1"/>
</dbReference>
<dbReference type="GO" id="GO:0002161">
    <property type="term" value="F:aminoacyl-tRNA deacylase activity"/>
    <property type="evidence" value="ECO:0007669"/>
    <property type="project" value="UniProtKB-ARBA"/>
</dbReference>
<evidence type="ECO:0000256" key="7">
    <source>
        <dbReference type="ARBA" id="ARBA00022598"/>
    </source>
</evidence>
<dbReference type="InterPro" id="IPR003156">
    <property type="entry name" value="DHHA1_dom"/>
</dbReference>
<sequence>MEKLYYTDQYIKSFTAEVIDVKELDGKFHVVLDKSAFFPGGGGQLGDIGYIENHKVMNVYEETGVLYHVVETKPIKIHKVKCSIDWKRREDGMHQHLAQHILSGCFFKLFNTNTVSIHLGKDISTVDIDGYFEESQIREAEVLANEIIGENLEVEFLTPTRKELKKLNLRRDLPKTNEEIRVVKIGDLDINACCGVHPKSTLDLRIIKIKKWEKHKKATRIEFLAGNRAVIDSLKKDRFASEVCKYLSSNEEEAINSIKNLNNNLKEVLDEKKRIEEEIARYEMKEMIETADKVKNISVVKKVYSGENIKYIQKLASKIVENEDTIALMVVKNGERANLIFASSKNIKNISMSDLLKDAITLIDGKGGGSLNLAQGAGKNNNNLEMTIEYAFNKLKNL</sequence>
<dbReference type="Pfam" id="PF07973">
    <property type="entry name" value="tRNA_SAD"/>
    <property type="match status" value="1"/>
</dbReference>
<evidence type="ECO:0000313" key="19">
    <source>
        <dbReference type="EMBL" id="USS01696.1"/>
    </source>
</evidence>
<dbReference type="InterPro" id="IPR012947">
    <property type="entry name" value="tRNA_SAD"/>
</dbReference>
<evidence type="ECO:0000256" key="13">
    <source>
        <dbReference type="ARBA" id="ARBA00022917"/>
    </source>
</evidence>
<keyword evidence="16" id="KW-0175">Coiled coil</keyword>